<evidence type="ECO:0000313" key="4">
    <source>
        <dbReference type="Proteomes" id="UP000504724"/>
    </source>
</evidence>
<feature type="domain" description="Haem-binding uptake Tiki superfamily ChaN" evidence="2">
    <location>
        <begin position="65"/>
        <end position="270"/>
    </location>
</feature>
<proteinExistence type="predicted"/>
<dbReference type="Pfam" id="PF04187">
    <property type="entry name" value="Cofac_haem_bdg"/>
    <property type="match status" value="1"/>
</dbReference>
<evidence type="ECO:0000313" key="3">
    <source>
        <dbReference type="EMBL" id="QKI88323.1"/>
    </source>
</evidence>
<keyword evidence="4" id="KW-1185">Reference proteome</keyword>
<dbReference type="RefSeq" id="WP_173283919.1">
    <property type="nucleotide sequence ID" value="NZ_CP054020.1"/>
</dbReference>
<protein>
    <submittedName>
        <fullName evidence="3">ChaN family lipoprotein</fullName>
    </submittedName>
</protein>
<dbReference type="InterPro" id="IPR007314">
    <property type="entry name" value="Cofac_haem-bd_dom"/>
</dbReference>
<evidence type="ECO:0000256" key="1">
    <source>
        <dbReference type="SAM" id="SignalP"/>
    </source>
</evidence>
<keyword evidence="1" id="KW-0732">Signal</keyword>
<dbReference type="SUPFAM" id="SSF159501">
    <property type="entry name" value="EreA/ChaN-like"/>
    <property type="match status" value="1"/>
</dbReference>
<dbReference type="Proteomes" id="UP000504724">
    <property type="component" value="Chromosome"/>
</dbReference>
<dbReference type="CDD" id="cd14727">
    <property type="entry name" value="ChanN-like"/>
    <property type="match status" value="1"/>
</dbReference>
<dbReference type="KEGG" id="txa:HQN79_01380"/>
<sequence>MKRSTFATWFSILTLSALSLTGCQTTLEQPKRAETAKSLPPPLSNAYSFSIIDSKTQKVLTVPDLAQAIQKSDVVFIGEFHGNHASHLLEMQLQTALYKLRPQQVLSMEMFNRDQQTTLNRYLDNEVGEKYLINEAPAWPNYVGSYRPMIEFAKQHFIPVIAANAAADIVRCIGEHGQTYVNLLHKEEREWIARQAFKDNGDYRQKFYEFMDSMRPMDETHKAKSYAAQLARDNTMAESILKALHDFPQHQVIHLNGSFHSESFLGTVALLKQRRPELKITVITPLGVENPQKPQWTEEDLQLGDYLYLLTRQPKEFQSSVYKRQIRQAMFKNAQQKSEQCRRPE</sequence>
<dbReference type="Gene3D" id="3.40.50.11550">
    <property type="match status" value="2"/>
</dbReference>
<dbReference type="PIRSF" id="PIRSF020419">
    <property type="entry name" value="Fe_uptake_reg_CjrA_prd"/>
    <property type="match status" value="1"/>
</dbReference>
<accession>A0A7D4SRC8</accession>
<name>A0A7D4SRC8_9GAMM</name>
<keyword evidence="3" id="KW-0449">Lipoprotein</keyword>
<feature type="signal peptide" evidence="1">
    <location>
        <begin position="1"/>
        <end position="19"/>
    </location>
</feature>
<reference evidence="3 4" key="1">
    <citation type="submission" date="2020-05" db="EMBL/GenBank/DDBJ databases">
        <title>Thiomicrorhabdus sediminis sp.nov. and Thiomicrorhabdus xiamenensis sp.nov., novel sulfur-oxidizing bacteria isolated from coastal sediment.</title>
        <authorList>
            <person name="Liu X."/>
        </authorList>
    </citation>
    <scope>NUCLEOTIDE SEQUENCE [LARGE SCALE GENOMIC DNA]</scope>
    <source>
        <strain evidence="3 4">G2</strain>
    </source>
</reference>
<dbReference type="InterPro" id="IPR016773">
    <property type="entry name" value="Fe3_uptake_reg_CjrA_prd"/>
</dbReference>
<dbReference type="EMBL" id="CP054020">
    <property type="protein sequence ID" value="QKI88323.1"/>
    <property type="molecule type" value="Genomic_DNA"/>
</dbReference>
<dbReference type="AlphaFoldDB" id="A0A7D4SRC8"/>
<evidence type="ECO:0000259" key="2">
    <source>
        <dbReference type="Pfam" id="PF04187"/>
    </source>
</evidence>
<organism evidence="3 4">
    <name type="scientific">Thiomicrorhabdus xiamenensis</name>
    <dbReference type="NCBI Taxonomy" id="2739063"/>
    <lineage>
        <taxon>Bacteria</taxon>
        <taxon>Pseudomonadati</taxon>
        <taxon>Pseudomonadota</taxon>
        <taxon>Gammaproteobacteria</taxon>
        <taxon>Thiotrichales</taxon>
        <taxon>Piscirickettsiaceae</taxon>
        <taxon>Thiomicrorhabdus</taxon>
    </lineage>
</organism>
<feature type="chain" id="PRO_5028905444" evidence="1">
    <location>
        <begin position="20"/>
        <end position="345"/>
    </location>
</feature>
<gene>
    <name evidence="3" type="ORF">HQN79_01380</name>
</gene>
<dbReference type="PROSITE" id="PS51257">
    <property type="entry name" value="PROKAR_LIPOPROTEIN"/>
    <property type="match status" value="1"/>
</dbReference>